<dbReference type="Proteomes" id="UP000504609">
    <property type="component" value="Unplaced"/>
</dbReference>
<dbReference type="GeneID" id="111451849"/>
<feature type="transmembrane region" description="Helical" evidence="1">
    <location>
        <begin position="20"/>
        <end position="44"/>
    </location>
</feature>
<dbReference type="AlphaFoldDB" id="A0A6J1G972"/>
<evidence type="ECO:0000313" key="2">
    <source>
        <dbReference type="Proteomes" id="UP000504609"/>
    </source>
</evidence>
<keyword evidence="1" id="KW-1133">Transmembrane helix</keyword>
<gene>
    <name evidence="3" type="primary">LOC111451849</name>
</gene>
<keyword evidence="1" id="KW-0472">Membrane</keyword>
<sequence>MGLLQLYGGSYFVVSVVVVRAWGTFFVVGVVGMVGMVGVVGVAWRSYMMVTAMMSWCNNRVAVRFNRFDDIDLRLRRQVVVVVMRAWSSHMMVAMMVVVVRAWSTYMMVAMAVVVRA</sequence>
<keyword evidence="2" id="KW-1185">Reference proteome</keyword>
<evidence type="ECO:0000313" key="3">
    <source>
        <dbReference type="RefSeq" id="XP_022948204.1"/>
    </source>
</evidence>
<organism evidence="2 3">
    <name type="scientific">Cucurbita moschata</name>
    <name type="common">Winter crookneck squash</name>
    <name type="synonym">Cucurbita pepo var. moschata</name>
    <dbReference type="NCBI Taxonomy" id="3662"/>
    <lineage>
        <taxon>Eukaryota</taxon>
        <taxon>Viridiplantae</taxon>
        <taxon>Streptophyta</taxon>
        <taxon>Embryophyta</taxon>
        <taxon>Tracheophyta</taxon>
        <taxon>Spermatophyta</taxon>
        <taxon>Magnoliopsida</taxon>
        <taxon>eudicotyledons</taxon>
        <taxon>Gunneridae</taxon>
        <taxon>Pentapetalae</taxon>
        <taxon>rosids</taxon>
        <taxon>fabids</taxon>
        <taxon>Cucurbitales</taxon>
        <taxon>Cucurbitaceae</taxon>
        <taxon>Cucurbiteae</taxon>
        <taxon>Cucurbita</taxon>
    </lineage>
</organism>
<evidence type="ECO:0000256" key="1">
    <source>
        <dbReference type="SAM" id="Phobius"/>
    </source>
</evidence>
<proteinExistence type="predicted"/>
<reference evidence="3" key="1">
    <citation type="submission" date="2025-08" db="UniProtKB">
        <authorList>
            <consortium name="RefSeq"/>
        </authorList>
    </citation>
    <scope>IDENTIFICATION</scope>
    <source>
        <tissue evidence="3">Young leaves</tissue>
    </source>
</reference>
<accession>A0A6J1G972</accession>
<protein>
    <submittedName>
        <fullName evidence="3">Uncharacterized protein LOC111451849</fullName>
    </submittedName>
</protein>
<feature type="transmembrane region" description="Helical" evidence="1">
    <location>
        <begin position="93"/>
        <end position="115"/>
    </location>
</feature>
<name>A0A6J1G972_CUCMO</name>
<dbReference type="RefSeq" id="XP_022948204.1">
    <property type="nucleotide sequence ID" value="XM_023092436.1"/>
</dbReference>
<dbReference type="KEGG" id="cmos:111451849"/>
<keyword evidence="1" id="KW-0812">Transmembrane</keyword>